<keyword evidence="2" id="KW-1185">Reference proteome</keyword>
<gene>
    <name evidence="1" type="ORF">JJQ60_21090</name>
</gene>
<sequence length="61" mass="7216">MEYVLYTNQEEYIVEYLFGSLITTKHISEAMRFTTVELAQAFQKQLFVHYGLLCSINTFIE</sequence>
<dbReference type="AlphaFoldDB" id="A0A937DDH6"/>
<dbReference type="Proteomes" id="UP000651057">
    <property type="component" value="Unassembled WGS sequence"/>
</dbReference>
<organism evidence="1 2">
    <name type="scientific">Aquimarina mytili</name>
    <dbReference type="NCBI Taxonomy" id="874423"/>
    <lineage>
        <taxon>Bacteria</taxon>
        <taxon>Pseudomonadati</taxon>
        <taxon>Bacteroidota</taxon>
        <taxon>Flavobacteriia</taxon>
        <taxon>Flavobacteriales</taxon>
        <taxon>Flavobacteriaceae</taxon>
        <taxon>Aquimarina</taxon>
    </lineage>
</organism>
<name>A0A937DDH6_9FLAO</name>
<dbReference type="RefSeq" id="WP_201924568.1">
    <property type="nucleotide sequence ID" value="NZ_BAABAX010000013.1"/>
</dbReference>
<protein>
    <submittedName>
        <fullName evidence="1">Uncharacterized protein</fullName>
    </submittedName>
</protein>
<comment type="caution">
    <text evidence="1">The sequence shown here is derived from an EMBL/GenBank/DDBJ whole genome shotgun (WGS) entry which is preliminary data.</text>
</comment>
<dbReference type="EMBL" id="JAERQJ010000017">
    <property type="protein sequence ID" value="MBL0686036.1"/>
    <property type="molecule type" value="Genomic_DNA"/>
</dbReference>
<proteinExistence type="predicted"/>
<accession>A0A937DDH6</accession>
<evidence type="ECO:0000313" key="1">
    <source>
        <dbReference type="EMBL" id="MBL0686036.1"/>
    </source>
</evidence>
<evidence type="ECO:0000313" key="2">
    <source>
        <dbReference type="Proteomes" id="UP000651057"/>
    </source>
</evidence>
<reference evidence="1" key="1">
    <citation type="submission" date="2021-01" db="EMBL/GenBank/DDBJ databases">
        <authorList>
            <person name="Zhong Y.L."/>
        </authorList>
    </citation>
    <scope>NUCLEOTIDE SEQUENCE</scope>
    <source>
        <strain evidence="1">KCTC 23302</strain>
    </source>
</reference>